<gene>
    <name evidence="3" type="ORF">M0812_01761</name>
</gene>
<dbReference type="Proteomes" id="UP001146793">
    <property type="component" value="Unassembled WGS sequence"/>
</dbReference>
<reference evidence="3" key="1">
    <citation type="submission" date="2022-08" db="EMBL/GenBank/DDBJ databases">
        <title>Novel sulphate-reducing endosymbionts in the free-living metamonad Anaeramoeba.</title>
        <authorList>
            <person name="Jerlstrom-Hultqvist J."/>
            <person name="Cepicka I."/>
            <person name="Gallot-Lavallee L."/>
            <person name="Salas-Leiva D."/>
            <person name="Curtis B.A."/>
            <person name="Zahonova K."/>
            <person name="Pipaliya S."/>
            <person name="Dacks J."/>
            <person name="Roger A.J."/>
        </authorList>
    </citation>
    <scope>NUCLEOTIDE SEQUENCE</scope>
    <source>
        <strain evidence="3">Busselton2</strain>
    </source>
</reference>
<feature type="compositionally biased region" description="Basic residues" evidence="1">
    <location>
        <begin position="22"/>
        <end position="38"/>
    </location>
</feature>
<proteinExistence type="predicted"/>
<feature type="domain" description="Nucleolar 27S pre-rRNA processing Urb2/Npa2 C-terminal" evidence="2">
    <location>
        <begin position="102"/>
        <end position="308"/>
    </location>
</feature>
<feature type="region of interest" description="Disordered" evidence="1">
    <location>
        <begin position="19"/>
        <end position="52"/>
    </location>
</feature>
<comment type="caution">
    <text evidence="3">The sequence shown here is derived from an EMBL/GenBank/DDBJ whole genome shotgun (WGS) entry which is preliminary data.</text>
</comment>
<sequence length="309" mass="36738">MEDLFIKNYTYYKQRKANINNSKKKKNNNNKKKKKKNKMKDEKENTNSFQRKKQILERHSNEILLILFKILSQVNLKSENYSNLLINNFNENLINNVVLNSLKLISFMIKIKTKTFTLNTASTILNIIMRFLNIDKKTNIYNATKVSKSEKLFSSLTSLLNDLILIQPNETFQLIHLFFHSFKNLLRSYFARFKIIETLKLDNNEKNMFIWNEKSLHPFQKLSSSVVKNFYPVKNYSCSFLLELVYLIQNVSLPEKHISIWYQIIFTILDAAPTFFLKEMFKTLNQPGKLLFNKIYEQYGTSWKFKGKV</sequence>
<evidence type="ECO:0000256" key="1">
    <source>
        <dbReference type="SAM" id="MobiDB-lite"/>
    </source>
</evidence>
<dbReference type="AlphaFoldDB" id="A0AAV7Z362"/>
<dbReference type="InterPro" id="IPR018849">
    <property type="entry name" value="Urb2/Npa2_C"/>
</dbReference>
<protein>
    <submittedName>
        <fullName evidence="3">Unhealthy ribosome biogenesis protein 2</fullName>
    </submittedName>
</protein>
<organism evidence="3 4">
    <name type="scientific">Anaeramoeba flamelloides</name>
    <dbReference type="NCBI Taxonomy" id="1746091"/>
    <lineage>
        <taxon>Eukaryota</taxon>
        <taxon>Metamonada</taxon>
        <taxon>Anaeramoebidae</taxon>
        <taxon>Anaeramoeba</taxon>
    </lineage>
</organism>
<dbReference type="EMBL" id="JANTQA010000042">
    <property type="protein sequence ID" value="KAJ3434642.1"/>
    <property type="molecule type" value="Genomic_DNA"/>
</dbReference>
<dbReference type="Pfam" id="PF10441">
    <property type="entry name" value="Urb2"/>
    <property type="match status" value="1"/>
</dbReference>
<evidence type="ECO:0000259" key="2">
    <source>
        <dbReference type="Pfam" id="PF10441"/>
    </source>
</evidence>
<accession>A0AAV7Z362</accession>
<evidence type="ECO:0000313" key="4">
    <source>
        <dbReference type="Proteomes" id="UP001146793"/>
    </source>
</evidence>
<name>A0AAV7Z362_9EUKA</name>
<evidence type="ECO:0000313" key="3">
    <source>
        <dbReference type="EMBL" id="KAJ3434642.1"/>
    </source>
</evidence>